<dbReference type="Pfam" id="PF00582">
    <property type="entry name" value="Usp"/>
    <property type="match status" value="1"/>
</dbReference>
<dbReference type="CDD" id="cd00293">
    <property type="entry name" value="USP-like"/>
    <property type="match status" value="1"/>
</dbReference>
<organism evidence="3 4">
    <name type="scientific">Lutimaribacter marinistellae</name>
    <dbReference type="NCBI Taxonomy" id="1820329"/>
    <lineage>
        <taxon>Bacteria</taxon>
        <taxon>Pseudomonadati</taxon>
        <taxon>Pseudomonadota</taxon>
        <taxon>Alphaproteobacteria</taxon>
        <taxon>Rhodobacterales</taxon>
        <taxon>Roseobacteraceae</taxon>
        <taxon>Lutimaribacter</taxon>
    </lineage>
</organism>
<reference evidence="4" key="1">
    <citation type="journal article" date="2019" name="Int. J. Syst. Evol. Microbiol.">
        <title>The Global Catalogue of Microorganisms (GCM) 10K type strain sequencing project: providing services to taxonomists for standard genome sequencing and annotation.</title>
        <authorList>
            <consortium name="The Broad Institute Genomics Platform"/>
            <consortium name="The Broad Institute Genome Sequencing Center for Infectious Disease"/>
            <person name="Wu L."/>
            <person name="Ma J."/>
        </authorList>
    </citation>
    <scope>NUCLEOTIDE SEQUENCE [LARGE SCALE GENOMIC DNA]</scope>
    <source>
        <strain evidence="4">KCTC 42911</strain>
    </source>
</reference>
<evidence type="ECO:0000259" key="2">
    <source>
        <dbReference type="Pfam" id="PF00582"/>
    </source>
</evidence>
<keyword evidence="4" id="KW-1185">Reference proteome</keyword>
<dbReference type="InterPro" id="IPR006016">
    <property type="entry name" value="UspA"/>
</dbReference>
<evidence type="ECO:0000256" key="1">
    <source>
        <dbReference type="ARBA" id="ARBA00008791"/>
    </source>
</evidence>
<name>A0ABV7TKC0_9RHOB</name>
<sequence length="139" mass="14536">MYSRIMVPVDIAHPGGLSKALGVAADLAMHYGAEICYVAVSSSAPGDLGHNPEEARTKLAHFAAAQGEAHGHAAKSHLAISHDPAVDLDRTLLKAVQDTGADLVIMASHVPAWSDFLRGSHGGHMANHAKCSVMIVRDS</sequence>
<comment type="caution">
    <text evidence="3">The sequence shown here is derived from an EMBL/GenBank/DDBJ whole genome shotgun (WGS) entry which is preliminary data.</text>
</comment>
<comment type="similarity">
    <text evidence="1">Belongs to the universal stress protein A family.</text>
</comment>
<dbReference type="SUPFAM" id="SSF52402">
    <property type="entry name" value="Adenine nucleotide alpha hydrolases-like"/>
    <property type="match status" value="1"/>
</dbReference>
<proteinExistence type="inferred from homology"/>
<gene>
    <name evidence="3" type="ORF">ACFORG_19725</name>
</gene>
<protein>
    <submittedName>
        <fullName evidence="3">Universal stress protein</fullName>
    </submittedName>
</protein>
<dbReference type="PRINTS" id="PR01438">
    <property type="entry name" value="UNVRSLSTRESS"/>
</dbReference>
<dbReference type="EMBL" id="JBHRXI010000025">
    <property type="protein sequence ID" value="MFC3615989.1"/>
    <property type="molecule type" value="Genomic_DNA"/>
</dbReference>
<dbReference type="InterPro" id="IPR006015">
    <property type="entry name" value="Universal_stress_UspA"/>
</dbReference>
<dbReference type="Gene3D" id="3.40.50.620">
    <property type="entry name" value="HUPs"/>
    <property type="match status" value="1"/>
</dbReference>
<accession>A0ABV7TKC0</accession>
<dbReference type="Proteomes" id="UP001595629">
    <property type="component" value="Unassembled WGS sequence"/>
</dbReference>
<evidence type="ECO:0000313" key="3">
    <source>
        <dbReference type="EMBL" id="MFC3615989.1"/>
    </source>
</evidence>
<dbReference type="RefSeq" id="WP_386737264.1">
    <property type="nucleotide sequence ID" value="NZ_JBHRXI010000025.1"/>
</dbReference>
<dbReference type="InterPro" id="IPR014729">
    <property type="entry name" value="Rossmann-like_a/b/a_fold"/>
</dbReference>
<feature type="domain" description="UspA" evidence="2">
    <location>
        <begin position="1"/>
        <end position="137"/>
    </location>
</feature>
<evidence type="ECO:0000313" key="4">
    <source>
        <dbReference type="Proteomes" id="UP001595629"/>
    </source>
</evidence>